<keyword evidence="1" id="KW-0597">Phosphoprotein</keyword>
<dbReference type="Proteomes" id="UP000599109">
    <property type="component" value="Unassembled WGS sequence"/>
</dbReference>
<dbReference type="InterPro" id="IPR011006">
    <property type="entry name" value="CheY-like_superfamily"/>
</dbReference>
<sequence length="141" mass="15059">MQDNAVPDAPARSPPGADVRVFVVEDLLGTRDLMAELFAVMGHVAVVGTASSEGEAKLWIDEHPLAWDVAVLDLILEAGSGMGVIPHCKQLNPAAKIVVFSGYASPVLRQHCTRLGADAMFHKDETEAFVRWIRALVAGTG</sequence>
<gene>
    <name evidence="3" type="ORF">JJ685_16785</name>
</gene>
<protein>
    <submittedName>
        <fullName evidence="3">Response regulator</fullName>
    </submittedName>
</protein>
<feature type="domain" description="Response regulatory" evidence="2">
    <location>
        <begin position="20"/>
        <end position="138"/>
    </location>
</feature>
<dbReference type="EMBL" id="JAEQNE010000004">
    <property type="protein sequence ID" value="MBL0392795.1"/>
    <property type="molecule type" value="Genomic_DNA"/>
</dbReference>
<evidence type="ECO:0000313" key="4">
    <source>
        <dbReference type="Proteomes" id="UP000599109"/>
    </source>
</evidence>
<dbReference type="Gene3D" id="3.40.50.2300">
    <property type="match status" value="1"/>
</dbReference>
<comment type="caution">
    <text evidence="3">The sequence shown here is derived from an EMBL/GenBank/DDBJ whole genome shotgun (WGS) entry which is preliminary data.</text>
</comment>
<feature type="modified residue" description="4-aspartylphosphate" evidence="1">
    <location>
        <position position="73"/>
    </location>
</feature>
<dbReference type="SUPFAM" id="SSF52172">
    <property type="entry name" value="CheY-like"/>
    <property type="match status" value="1"/>
</dbReference>
<organism evidence="3 4">
    <name type="scientific">Ramlibacter monticola</name>
    <dbReference type="NCBI Taxonomy" id="1926872"/>
    <lineage>
        <taxon>Bacteria</taxon>
        <taxon>Pseudomonadati</taxon>
        <taxon>Pseudomonadota</taxon>
        <taxon>Betaproteobacteria</taxon>
        <taxon>Burkholderiales</taxon>
        <taxon>Comamonadaceae</taxon>
        <taxon>Ramlibacter</taxon>
    </lineage>
</organism>
<evidence type="ECO:0000313" key="3">
    <source>
        <dbReference type="EMBL" id="MBL0392795.1"/>
    </source>
</evidence>
<evidence type="ECO:0000256" key="1">
    <source>
        <dbReference type="PROSITE-ProRule" id="PRU00169"/>
    </source>
</evidence>
<keyword evidence="4" id="KW-1185">Reference proteome</keyword>
<reference evidence="3 4" key="1">
    <citation type="journal article" date="2017" name="Int. J. Syst. Evol. Microbiol.">
        <title>Ramlibacter monticola sp. nov., isolated from forest soil.</title>
        <authorList>
            <person name="Chaudhary D.K."/>
            <person name="Kim J."/>
        </authorList>
    </citation>
    <scope>NUCLEOTIDE SEQUENCE [LARGE SCALE GENOMIC DNA]</scope>
    <source>
        <strain evidence="3 4">KACC 19175</strain>
    </source>
</reference>
<dbReference type="InterPro" id="IPR001789">
    <property type="entry name" value="Sig_transdc_resp-reg_receiver"/>
</dbReference>
<dbReference type="AlphaFoldDB" id="A0A936Z0T1"/>
<name>A0A936Z0T1_9BURK</name>
<evidence type="ECO:0000259" key="2">
    <source>
        <dbReference type="PROSITE" id="PS50110"/>
    </source>
</evidence>
<dbReference type="PROSITE" id="PS50110">
    <property type="entry name" value="RESPONSE_REGULATORY"/>
    <property type="match status" value="1"/>
</dbReference>
<dbReference type="GO" id="GO:0000160">
    <property type="term" value="P:phosphorelay signal transduction system"/>
    <property type="evidence" value="ECO:0007669"/>
    <property type="project" value="InterPro"/>
</dbReference>
<dbReference type="Pfam" id="PF00072">
    <property type="entry name" value="Response_reg"/>
    <property type="match status" value="1"/>
</dbReference>
<proteinExistence type="predicted"/>
<dbReference type="RefSeq" id="WP_201675472.1">
    <property type="nucleotide sequence ID" value="NZ_JAEQNE010000004.1"/>
</dbReference>
<dbReference type="SMART" id="SM00448">
    <property type="entry name" value="REC"/>
    <property type="match status" value="1"/>
</dbReference>
<accession>A0A936Z0T1</accession>